<feature type="transmembrane region" description="Helical" evidence="10">
    <location>
        <begin position="597"/>
        <end position="617"/>
    </location>
</feature>
<dbReference type="AlphaFoldDB" id="A0A2T0U5G6"/>
<comment type="caution">
    <text evidence="15">The sequence shown here is derived from an EMBL/GenBank/DDBJ whole genome shotgun (WGS) entry which is preliminary data.</text>
</comment>
<dbReference type="GO" id="GO:0005886">
    <property type="term" value="C:plasma membrane"/>
    <property type="evidence" value="ECO:0007669"/>
    <property type="project" value="UniProtKB-SubCell"/>
</dbReference>
<dbReference type="GO" id="GO:0006811">
    <property type="term" value="P:monoatomic ion transport"/>
    <property type="evidence" value="ECO:0007669"/>
    <property type="project" value="UniProtKB-KW"/>
</dbReference>
<keyword evidence="3" id="KW-0050">Antiport</keyword>
<sequence length="771" mass="83992">MLLIVLSGLITSCLLIPFGKFFRSKWSLSLAVLPLALFMYFAGHIPFISQGNTIVESHRWVPSLSVNFDFSLNGLSLLFSLLITGIGSIIFIYASSYLKGHVYQDRFLGYLCLFMSAMLGVVLSDNILLLFVFWELTSISSFFLIGFNNDNSESRKSAITALSITGLGGFFLLAGLILMSQVAGTYSIGKLVESAQVITDHQYYPIIIALVFVGAFTKSAQFPFHFWLPGAMKAPTPVSAYLHSATMVKAGIFLLARFTPVLGGTDAWSWTLMAVGGFTMIYAAFHSLFRIDLKGVLAYSTISALGILTFLIGMGSEEALIAACTFIVVHALYKATLFLVTGIIDHETGTRDLTKLSGLRAVLVPVFIAGLLAALSSAGLPLSVGFIGKDLIYEATLHADATVSMYLTAAAILTNICLVAAGFMAGIRPFTGKLNPAFEKVHLPHATMWIPPLVLGILGFILGFFPGILGKYVVTAVLNGMTGMPAAVELKIWHGFNLVLLLSIGTLVVGAVLYLLNKPRAGSLQLLERFNRLSPQAVFGDISHFFVSFSERYTNLFHNGFLRSYLLKIIVFAEILLLYELLIGGPIFIDYSQLSPITFYEAANVFILIGAVIMTVTTSSRLTAVVGTSVIGYAICLMFVFYSAPDLAITQFTIDTLTVVLFVFVLFNLPSFLNFSTNNKATVVRDAFVAISFGVILSIIAIKVLQQPTSIDISNYYGKYAYELAKGKNVVNVILVDFRGFDTMFEIVVLSIAALGVYSLLKLRLKSSEKE</sequence>
<dbReference type="Pfam" id="PF13244">
    <property type="entry name" value="MbhD"/>
    <property type="match status" value="1"/>
</dbReference>
<accession>A0A2T0U5G6</accession>
<proteinExistence type="predicted"/>
<feature type="transmembrane region" description="Helical" evidence="10">
    <location>
        <begin position="492"/>
        <end position="516"/>
    </location>
</feature>
<gene>
    <name evidence="15" type="ORF">B0I27_104168</name>
</gene>
<dbReference type="OrthoDB" id="9807568at2"/>
<evidence type="ECO:0000259" key="11">
    <source>
        <dbReference type="Pfam" id="PF00361"/>
    </source>
</evidence>
<feature type="transmembrane region" description="Helical" evidence="10">
    <location>
        <begin position="159"/>
        <end position="183"/>
    </location>
</feature>
<dbReference type="RefSeq" id="WP_106292739.1">
    <property type="nucleotide sequence ID" value="NZ_PVTH01000004.1"/>
</dbReference>
<dbReference type="GO" id="GO:0015297">
    <property type="term" value="F:antiporter activity"/>
    <property type="evidence" value="ECO:0007669"/>
    <property type="project" value="UniProtKB-KW"/>
</dbReference>
<evidence type="ECO:0000313" key="15">
    <source>
        <dbReference type="EMBL" id="PRY53159.1"/>
    </source>
</evidence>
<keyword evidence="2" id="KW-0813">Transport</keyword>
<feature type="transmembrane region" description="Helical" evidence="10">
    <location>
        <begin position="240"/>
        <end position="258"/>
    </location>
</feature>
<feature type="transmembrane region" description="Helical" evidence="10">
    <location>
        <begin position="203"/>
        <end position="228"/>
    </location>
</feature>
<dbReference type="Pfam" id="PF00662">
    <property type="entry name" value="Proton_antipo_N"/>
    <property type="match status" value="1"/>
</dbReference>
<dbReference type="InterPro" id="IPR001516">
    <property type="entry name" value="Proton_antipo_N"/>
</dbReference>
<dbReference type="Pfam" id="PF00361">
    <property type="entry name" value="Proton_antipo_M"/>
    <property type="match status" value="1"/>
</dbReference>
<feature type="transmembrane region" description="Helical" evidence="10">
    <location>
        <begin position="656"/>
        <end position="675"/>
    </location>
</feature>
<evidence type="ECO:0000259" key="12">
    <source>
        <dbReference type="Pfam" id="PF00662"/>
    </source>
</evidence>
<name>A0A2T0U5G6_9SPHI</name>
<evidence type="ECO:0000256" key="8">
    <source>
        <dbReference type="ARBA" id="ARBA00023136"/>
    </source>
</evidence>
<feature type="transmembrane region" description="Helical" evidence="10">
    <location>
        <begin position="361"/>
        <end position="384"/>
    </location>
</feature>
<feature type="transmembrane region" description="Helical" evidence="10">
    <location>
        <begin position="687"/>
        <end position="705"/>
    </location>
</feature>
<comment type="subcellular location">
    <subcellularLocation>
        <location evidence="1">Cell membrane</location>
        <topology evidence="1">Multi-pass membrane protein</topology>
    </subcellularLocation>
    <subcellularLocation>
        <location evidence="9">Membrane</location>
        <topology evidence="9">Multi-pass membrane protein</topology>
    </subcellularLocation>
</comment>
<protein>
    <submittedName>
        <fullName evidence="15">Multisubunit sodium/proton antiporter MrpA subunit</fullName>
    </submittedName>
</protein>
<evidence type="ECO:0000256" key="6">
    <source>
        <dbReference type="ARBA" id="ARBA00022989"/>
    </source>
</evidence>
<feature type="transmembrane region" description="Helical" evidence="10">
    <location>
        <begin position="107"/>
        <end position="123"/>
    </location>
</feature>
<feature type="domain" description="NADH:quinone oxidoreductase/Mrp antiporter transmembrane" evidence="11">
    <location>
        <begin position="124"/>
        <end position="413"/>
    </location>
</feature>
<evidence type="ECO:0000259" key="13">
    <source>
        <dbReference type="Pfam" id="PF13244"/>
    </source>
</evidence>
<feature type="transmembrane region" description="Helical" evidence="10">
    <location>
        <begin position="6"/>
        <end position="23"/>
    </location>
</feature>
<feature type="domain" description="MrpA C-terminal/MbhE" evidence="14">
    <location>
        <begin position="684"/>
        <end position="762"/>
    </location>
</feature>
<dbReference type="InterPro" id="IPR025383">
    <property type="entry name" value="MrpA_C/MbhD"/>
</dbReference>
<keyword evidence="4" id="KW-1003">Cell membrane</keyword>
<feature type="transmembrane region" description="Helical" evidence="10">
    <location>
        <begin position="743"/>
        <end position="761"/>
    </location>
</feature>
<evidence type="ECO:0000256" key="4">
    <source>
        <dbReference type="ARBA" id="ARBA00022475"/>
    </source>
</evidence>
<feature type="transmembrane region" description="Helical" evidence="10">
    <location>
        <begin position="404"/>
        <end position="427"/>
    </location>
</feature>
<keyword evidence="16" id="KW-1185">Reference proteome</keyword>
<dbReference type="EMBL" id="PVTH01000004">
    <property type="protein sequence ID" value="PRY53159.1"/>
    <property type="molecule type" value="Genomic_DNA"/>
</dbReference>
<feature type="transmembrane region" description="Helical" evidence="10">
    <location>
        <begin position="30"/>
        <end position="50"/>
    </location>
</feature>
<feature type="transmembrane region" description="Helical" evidence="10">
    <location>
        <begin position="565"/>
        <end position="585"/>
    </location>
</feature>
<dbReference type="Proteomes" id="UP000238034">
    <property type="component" value="Unassembled WGS sequence"/>
</dbReference>
<dbReference type="PRINTS" id="PR01434">
    <property type="entry name" value="NADHDHGNASE5"/>
</dbReference>
<evidence type="ECO:0000256" key="7">
    <source>
        <dbReference type="ARBA" id="ARBA00023065"/>
    </source>
</evidence>
<evidence type="ECO:0000256" key="5">
    <source>
        <dbReference type="ARBA" id="ARBA00022692"/>
    </source>
</evidence>
<feature type="transmembrane region" description="Helical" evidence="10">
    <location>
        <begin position="296"/>
        <end position="314"/>
    </location>
</feature>
<feature type="transmembrane region" description="Helical" evidence="10">
    <location>
        <begin position="448"/>
        <end position="472"/>
    </location>
</feature>
<dbReference type="InterPro" id="IPR050616">
    <property type="entry name" value="CPA3_Na-H_Antiporter_A"/>
</dbReference>
<organism evidence="15 16">
    <name type="scientific">Arcticibacter pallidicorallinus</name>
    <dbReference type="NCBI Taxonomy" id="1259464"/>
    <lineage>
        <taxon>Bacteria</taxon>
        <taxon>Pseudomonadati</taxon>
        <taxon>Bacteroidota</taxon>
        <taxon>Sphingobacteriia</taxon>
        <taxon>Sphingobacteriales</taxon>
        <taxon>Sphingobacteriaceae</taxon>
        <taxon>Arcticibacter</taxon>
    </lineage>
</organism>
<keyword evidence="6 10" id="KW-1133">Transmembrane helix</keyword>
<feature type="transmembrane region" description="Helical" evidence="10">
    <location>
        <begin position="624"/>
        <end position="644"/>
    </location>
</feature>
<dbReference type="InterPro" id="IPR001750">
    <property type="entry name" value="ND/Mrp_TM"/>
</dbReference>
<evidence type="ECO:0000259" key="14">
    <source>
        <dbReference type="Pfam" id="PF20501"/>
    </source>
</evidence>
<feature type="transmembrane region" description="Helical" evidence="10">
    <location>
        <begin position="129"/>
        <end position="147"/>
    </location>
</feature>
<dbReference type="Pfam" id="PF20501">
    <property type="entry name" value="MbhE"/>
    <property type="match status" value="1"/>
</dbReference>
<evidence type="ECO:0000256" key="1">
    <source>
        <dbReference type="ARBA" id="ARBA00004651"/>
    </source>
</evidence>
<feature type="transmembrane region" description="Helical" evidence="10">
    <location>
        <begin position="320"/>
        <end position="340"/>
    </location>
</feature>
<dbReference type="PANTHER" id="PTHR43373">
    <property type="entry name" value="NA(+)/H(+) ANTIPORTER SUBUNIT"/>
    <property type="match status" value="1"/>
</dbReference>
<feature type="transmembrane region" description="Helical" evidence="10">
    <location>
        <begin position="70"/>
        <end position="95"/>
    </location>
</feature>
<evidence type="ECO:0000256" key="10">
    <source>
        <dbReference type="SAM" id="Phobius"/>
    </source>
</evidence>
<dbReference type="NCBIfam" id="NF009287">
    <property type="entry name" value="PRK12647.1"/>
    <property type="match status" value="1"/>
</dbReference>
<evidence type="ECO:0000256" key="2">
    <source>
        <dbReference type="ARBA" id="ARBA00022448"/>
    </source>
</evidence>
<dbReference type="PANTHER" id="PTHR43373:SF1">
    <property type="entry name" value="NA(+)_H(+) ANTIPORTER SUBUNIT A"/>
    <property type="match status" value="1"/>
</dbReference>
<feature type="transmembrane region" description="Helical" evidence="10">
    <location>
        <begin position="270"/>
        <end position="289"/>
    </location>
</feature>
<reference evidence="15 16" key="1">
    <citation type="submission" date="2018-03" db="EMBL/GenBank/DDBJ databases">
        <title>Genomic Encyclopedia of Type Strains, Phase III (KMG-III): the genomes of soil and plant-associated and newly described type strains.</title>
        <authorList>
            <person name="Whitman W."/>
        </authorList>
    </citation>
    <scope>NUCLEOTIDE SEQUENCE [LARGE SCALE GENOMIC DNA]</scope>
    <source>
        <strain evidence="15 16">CGMCC 1.9313</strain>
    </source>
</reference>
<keyword evidence="7" id="KW-0406">Ion transport</keyword>
<keyword evidence="8 10" id="KW-0472">Membrane</keyword>
<evidence type="ECO:0000256" key="9">
    <source>
        <dbReference type="RuleBase" id="RU000320"/>
    </source>
</evidence>
<dbReference type="InterPro" id="IPR046806">
    <property type="entry name" value="MrpA_C/MbhE"/>
</dbReference>
<evidence type="ECO:0000313" key="16">
    <source>
        <dbReference type="Proteomes" id="UP000238034"/>
    </source>
</evidence>
<evidence type="ECO:0000256" key="3">
    <source>
        <dbReference type="ARBA" id="ARBA00022449"/>
    </source>
</evidence>
<feature type="domain" description="NADH-Ubiquinone oxidoreductase (complex I) chain 5 N-terminal" evidence="12">
    <location>
        <begin position="62"/>
        <end position="107"/>
    </location>
</feature>
<feature type="domain" description="MrpA C-terminal/MbhD" evidence="13">
    <location>
        <begin position="607"/>
        <end position="670"/>
    </location>
</feature>
<keyword evidence="5 9" id="KW-0812">Transmembrane</keyword>